<gene>
    <name evidence="1" type="ORF">MNB_SV-15-734</name>
</gene>
<dbReference type="AlphaFoldDB" id="A0A1W1EKN2"/>
<name>A0A1W1EKN2_9ZZZZ</name>
<dbReference type="EMBL" id="FRYL01000039">
    <property type="protein sequence ID" value="SHO81431.1"/>
    <property type="molecule type" value="Genomic_DNA"/>
</dbReference>
<organism evidence="1">
    <name type="scientific">hydrothermal vent metagenome</name>
    <dbReference type="NCBI Taxonomy" id="652676"/>
    <lineage>
        <taxon>unclassified sequences</taxon>
        <taxon>metagenomes</taxon>
        <taxon>ecological metagenomes</taxon>
    </lineage>
</organism>
<accession>A0A1W1EKN2</accession>
<sequence length="51" mass="5925">MQEKILACNNEKCVKNIECERYRLFKSGEKEYKTHGGTPDKGCGKFIKRSK</sequence>
<reference evidence="1" key="1">
    <citation type="submission" date="2016-10" db="EMBL/GenBank/DDBJ databases">
        <authorList>
            <person name="de Groot N.N."/>
        </authorList>
    </citation>
    <scope>NUCLEOTIDE SEQUENCE</scope>
</reference>
<evidence type="ECO:0000313" key="1">
    <source>
        <dbReference type="EMBL" id="SHO81431.1"/>
    </source>
</evidence>
<proteinExistence type="predicted"/>
<protein>
    <submittedName>
        <fullName evidence="1">Uncharacterized protein</fullName>
    </submittedName>
</protein>